<dbReference type="PATRIC" id="fig|937777.3.peg.2089"/>
<evidence type="ECO:0000313" key="1">
    <source>
        <dbReference type="EMBL" id="AFZ67575.1"/>
    </source>
</evidence>
<keyword evidence="2" id="KW-1185">Reference proteome</keyword>
<dbReference type="KEGG" id="dpd:Deipe_2079"/>
<gene>
    <name evidence="1" type="ordered locus">Deipe_2079</name>
</gene>
<name>L0A3J3_DEIPD</name>
<dbReference type="Proteomes" id="UP000010467">
    <property type="component" value="Chromosome"/>
</dbReference>
<evidence type="ECO:0000313" key="2">
    <source>
        <dbReference type="Proteomes" id="UP000010467"/>
    </source>
</evidence>
<reference evidence="2" key="1">
    <citation type="submission" date="2012-03" db="EMBL/GenBank/DDBJ databases">
        <title>Complete sequence of chromosome of Deinococcus peraridilitoris DSM 19664.</title>
        <authorList>
            <person name="Lucas S."/>
            <person name="Copeland A."/>
            <person name="Lapidus A."/>
            <person name="Glavina del Rio T."/>
            <person name="Dalin E."/>
            <person name="Tice H."/>
            <person name="Bruce D."/>
            <person name="Goodwin L."/>
            <person name="Pitluck S."/>
            <person name="Peters L."/>
            <person name="Mikhailova N."/>
            <person name="Lu M."/>
            <person name="Kyrpides N."/>
            <person name="Mavromatis K."/>
            <person name="Ivanova N."/>
            <person name="Brettin T."/>
            <person name="Detter J.C."/>
            <person name="Han C."/>
            <person name="Larimer F."/>
            <person name="Land M."/>
            <person name="Hauser L."/>
            <person name="Markowitz V."/>
            <person name="Cheng J.-F."/>
            <person name="Hugenholtz P."/>
            <person name="Woyke T."/>
            <person name="Wu D."/>
            <person name="Pukall R."/>
            <person name="Steenblock K."/>
            <person name="Brambilla E."/>
            <person name="Klenk H.-P."/>
            <person name="Eisen J.A."/>
        </authorList>
    </citation>
    <scope>NUCLEOTIDE SEQUENCE [LARGE SCALE GENOMIC DNA]</scope>
    <source>
        <strain evidence="2">DSM 19664 / LMG 22246 / CIP 109416 / KR-200</strain>
    </source>
</reference>
<accession>L0A3J3</accession>
<dbReference type="EMBL" id="CP003382">
    <property type="protein sequence ID" value="AFZ67575.1"/>
    <property type="molecule type" value="Genomic_DNA"/>
</dbReference>
<proteinExistence type="predicted"/>
<dbReference type="RefSeq" id="WP_015235880.1">
    <property type="nucleotide sequence ID" value="NC_019793.1"/>
</dbReference>
<dbReference type="HOGENOM" id="CLU_2022936_0_0_0"/>
<organism evidence="1 2">
    <name type="scientific">Deinococcus peraridilitoris (strain DSM 19664 / LMG 22246 / CIP 109416 / KR-200)</name>
    <dbReference type="NCBI Taxonomy" id="937777"/>
    <lineage>
        <taxon>Bacteria</taxon>
        <taxon>Thermotogati</taxon>
        <taxon>Deinococcota</taxon>
        <taxon>Deinococci</taxon>
        <taxon>Deinococcales</taxon>
        <taxon>Deinococcaceae</taxon>
        <taxon>Deinococcus</taxon>
    </lineage>
</organism>
<dbReference type="AlphaFoldDB" id="L0A3J3"/>
<protein>
    <submittedName>
        <fullName evidence="1">Uncharacterized protein</fullName>
    </submittedName>
</protein>
<sequence>MPHIELNPAISDVTFGVDGVKFYLAPFTLEERDEWGALPKDEQGNIPKDALYDFMVEKLHARFIAGTKKAEREKVTLDWLMKQFTWSALVTILNALLDGDHEKKALEDKINAARSVTTNSTT</sequence>
<dbReference type="STRING" id="937777.Deipe_2079"/>